<dbReference type="EMBL" id="CP014802">
    <property type="protein sequence ID" value="APX26257.1"/>
    <property type="molecule type" value="Genomic_DNA"/>
</dbReference>
<evidence type="ECO:0000313" key="3">
    <source>
        <dbReference type="Proteomes" id="UP000186559"/>
    </source>
</evidence>
<keyword evidence="2" id="KW-0614">Plasmid</keyword>
<dbReference type="Gene3D" id="1.10.10.10">
    <property type="entry name" value="Winged helix-like DNA-binding domain superfamily/Winged helix DNA-binding domain"/>
    <property type="match status" value="1"/>
</dbReference>
<dbReference type="InterPro" id="IPR036390">
    <property type="entry name" value="WH_DNA-bd_sf"/>
</dbReference>
<dbReference type="GO" id="GO:0003700">
    <property type="term" value="F:DNA-binding transcription factor activity"/>
    <property type="evidence" value="ECO:0007669"/>
    <property type="project" value="InterPro"/>
</dbReference>
<proteinExistence type="predicted"/>
<dbReference type="InterPro" id="IPR000835">
    <property type="entry name" value="HTH_MarR-typ"/>
</dbReference>
<feature type="domain" description="HTH marR-type" evidence="1">
    <location>
        <begin position="1"/>
        <end position="66"/>
    </location>
</feature>
<organism evidence="2 3">
    <name type="scientific">Salipiger profundus</name>
    <dbReference type="NCBI Taxonomy" id="1229727"/>
    <lineage>
        <taxon>Bacteria</taxon>
        <taxon>Pseudomonadati</taxon>
        <taxon>Pseudomonadota</taxon>
        <taxon>Alphaproteobacteria</taxon>
        <taxon>Rhodobacterales</taxon>
        <taxon>Roseobacteraceae</taxon>
        <taxon>Salipiger</taxon>
    </lineage>
</organism>
<dbReference type="Proteomes" id="UP000186559">
    <property type="component" value="Plasmid pTPRO6"/>
</dbReference>
<keyword evidence="3" id="KW-1185">Reference proteome</keyword>
<name>A0A1U7DDK2_9RHOB</name>
<dbReference type="KEGG" id="tpro:Ga0080559_TMP5157"/>
<gene>
    <name evidence="2" type="ORF">Ga0080559_TMP5157</name>
</gene>
<protein>
    <recommendedName>
        <fullName evidence="1">HTH marR-type domain-containing protein</fullName>
    </recommendedName>
</protein>
<accession>A0A1U7DDK2</accession>
<reference evidence="2 3" key="1">
    <citation type="submission" date="2016-03" db="EMBL/GenBank/DDBJ databases">
        <title>Deep-sea bacteria in the southern Pacific.</title>
        <authorList>
            <person name="Tang K."/>
        </authorList>
    </citation>
    <scope>NUCLEOTIDE SEQUENCE [LARGE SCALE GENOMIC DNA]</scope>
    <source>
        <strain evidence="2 3">JLT2016</strain>
        <plasmid evidence="3">Plasmid ptpro6</plasmid>
    </source>
</reference>
<evidence type="ECO:0000313" key="2">
    <source>
        <dbReference type="EMBL" id="APX26257.1"/>
    </source>
</evidence>
<dbReference type="InterPro" id="IPR036388">
    <property type="entry name" value="WH-like_DNA-bd_sf"/>
</dbReference>
<geneLocation type="plasmid" evidence="3">
    <name>ptpro6</name>
</geneLocation>
<dbReference type="PROSITE" id="PS50995">
    <property type="entry name" value="HTH_MARR_2"/>
    <property type="match status" value="1"/>
</dbReference>
<sequence>MLKNGLVEKVESPDERRASGLYITDAGHELAETVRGIVKQQSKDFFVDVPKEDRDELLRITKSIYKKIIEARTP</sequence>
<dbReference type="AlphaFoldDB" id="A0A1U7DDK2"/>
<dbReference type="SUPFAM" id="SSF46785">
    <property type="entry name" value="Winged helix' DNA-binding domain"/>
    <property type="match status" value="1"/>
</dbReference>
<evidence type="ECO:0000259" key="1">
    <source>
        <dbReference type="PROSITE" id="PS50995"/>
    </source>
</evidence>